<feature type="region of interest" description="Disordered" evidence="1">
    <location>
        <begin position="422"/>
        <end position="486"/>
    </location>
</feature>
<evidence type="ECO:0000259" key="2">
    <source>
        <dbReference type="Pfam" id="PF10135"/>
    </source>
</evidence>
<protein>
    <submittedName>
        <fullName evidence="3">Rod-binding protein</fullName>
    </submittedName>
</protein>
<comment type="caution">
    <text evidence="3">The sequence shown here is derived from an EMBL/GenBank/DDBJ whole genome shotgun (WGS) entry which is preliminary data.</text>
</comment>
<feature type="compositionally biased region" description="Low complexity" evidence="1">
    <location>
        <begin position="183"/>
        <end position="212"/>
    </location>
</feature>
<dbReference type="Pfam" id="PF10135">
    <property type="entry name" value="Rod-binding"/>
    <property type="match status" value="1"/>
</dbReference>
<proteinExistence type="predicted"/>
<accession>A0A9D2HMT8</accession>
<evidence type="ECO:0000313" key="4">
    <source>
        <dbReference type="Proteomes" id="UP000823821"/>
    </source>
</evidence>
<feature type="region of interest" description="Disordered" evidence="1">
    <location>
        <begin position="138"/>
        <end position="165"/>
    </location>
</feature>
<gene>
    <name evidence="3" type="ORF">H9784_03460</name>
</gene>
<sequence length="486" mass="50826">MMQASLGQSQGRQLELQHKVRGLNESASSRLTPEQKERKLREACQGFESIFIQKMWQQMRATLPQGGLLHSRDEKMWQDMYDQELAKSMASAGGIGLADMMYEQLSRNLVSASRGAAGSAGRTSAFLAEAAPLIPSPEAARATTASAPEKAATPTPTPRAQPVNMYEGYAPVNGVVAEGQAAEAGSQGLSPQPAAVPQPAAAPQLTAAAPQPESRQIQVRPHTRQSGQLSGLQMAQQAQRLAGDKLGNGVRPAMSRRQRRETGDMEPAQTGAFSPAGTPAAMQAAMQQPALFQPAQTVQPLNPAAAQAAQPANAANAAPADSRPEVVRIRYQTNMPEQAQQLRQGLNQDLIRTLNVDAGGKKAGQGIRAYHAQGNQNAAQQVIQPPQTVPLEAAQLQAQAQQQQLNALQGQPAAGQANVAPLTGAQAATQPSQAAAGQGLAPSGIPPLTASQAGMGQVRPSRAGQQEMGDSRLSAEEALIAGVPLS</sequence>
<name>A0A9D2HMT8_9BACT</name>
<dbReference type="PRINTS" id="PR01002">
    <property type="entry name" value="FLGFLGJ"/>
</dbReference>
<reference evidence="3" key="1">
    <citation type="journal article" date="2021" name="PeerJ">
        <title>Extensive microbial diversity within the chicken gut microbiome revealed by metagenomics and culture.</title>
        <authorList>
            <person name="Gilroy R."/>
            <person name="Ravi A."/>
            <person name="Getino M."/>
            <person name="Pursley I."/>
            <person name="Horton D.L."/>
            <person name="Alikhan N.F."/>
            <person name="Baker D."/>
            <person name="Gharbi K."/>
            <person name="Hall N."/>
            <person name="Watson M."/>
            <person name="Adriaenssens E.M."/>
            <person name="Foster-Nyarko E."/>
            <person name="Jarju S."/>
            <person name="Secka A."/>
            <person name="Antonio M."/>
            <person name="Oren A."/>
            <person name="Chaudhuri R.R."/>
            <person name="La Ragione R."/>
            <person name="Hildebrand F."/>
            <person name="Pallen M.J."/>
        </authorList>
    </citation>
    <scope>NUCLEOTIDE SEQUENCE</scope>
    <source>
        <strain evidence="3">5032</strain>
    </source>
</reference>
<feature type="compositionally biased region" description="Polar residues" evidence="1">
    <location>
        <begin position="1"/>
        <end position="12"/>
    </location>
</feature>
<feature type="compositionally biased region" description="Low complexity" evidence="1">
    <location>
        <begin position="138"/>
        <end position="160"/>
    </location>
</feature>
<organism evidence="3 4">
    <name type="scientific">Candidatus Desulfovibrio intestinavium</name>
    <dbReference type="NCBI Taxonomy" id="2838534"/>
    <lineage>
        <taxon>Bacteria</taxon>
        <taxon>Pseudomonadati</taxon>
        <taxon>Thermodesulfobacteriota</taxon>
        <taxon>Desulfovibrionia</taxon>
        <taxon>Desulfovibrionales</taxon>
        <taxon>Desulfovibrionaceae</taxon>
        <taxon>Desulfovibrio</taxon>
    </lineage>
</organism>
<dbReference type="EMBL" id="DWZD01000020">
    <property type="protein sequence ID" value="HJA78619.1"/>
    <property type="molecule type" value="Genomic_DNA"/>
</dbReference>
<evidence type="ECO:0000256" key="1">
    <source>
        <dbReference type="SAM" id="MobiDB-lite"/>
    </source>
</evidence>
<reference evidence="3" key="2">
    <citation type="submission" date="2021-04" db="EMBL/GenBank/DDBJ databases">
        <authorList>
            <person name="Gilroy R."/>
        </authorList>
    </citation>
    <scope>NUCLEOTIDE SEQUENCE</scope>
    <source>
        <strain evidence="3">5032</strain>
    </source>
</reference>
<feature type="region of interest" description="Disordered" evidence="1">
    <location>
        <begin position="183"/>
        <end position="233"/>
    </location>
</feature>
<dbReference type="AlphaFoldDB" id="A0A9D2HMT8"/>
<feature type="compositionally biased region" description="Low complexity" evidence="1">
    <location>
        <begin position="422"/>
        <end position="439"/>
    </location>
</feature>
<feature type="region of interest" description="Disordered" evidence="1">
    <location>
        <begin position="1"/>
        <end position="37"/>
    </location>
</feature>
<evidence type="ECO:0000313" key="3">
    <source>
        <dbReference type="EMBL" id="HJA78619.1"/>
    </source>
</evidence>
<dbReference type="Proteomes" id="UP000823821">
    <property type="component" value="Unassembled WGS sequence"/>
</dbReference>
<feature type="compositionally biased region" description="Polar residues" evidence="1">
    <location>
        <begin position="224"/>
        <end position="233"/>
    </location>
</feature>
<feature type="domain" description="Flagellar protein FlgJ N-terminal" evidence="2">
    <location>
        <begin position="57"/>
        <end position="104"/>
    </location>
</feature>
<dbReference type="InterPro" id="IPR019301">
    <property type="entry name" value="Flagellar_prot_FlgJ_N"/>
</dbReference>
<feature type="region of interest" description="Disordered" evidence="1">
    <location>
        <begin position="246"/>
        <end position="272"/>
    </location>
</feature>